<keyword evidence="2" id="KW-1185">Reference proteome</keyword>
<evidence type="ECO:0000313" key="1">
    <source>
        <dbReference type="EMBL" id="MFC3122333.1"/>
    </source>
</evidence>
<sequence>MSLKSKAIDLNFDDPRAEFERRTADGTIDQLSDEEYYNLANAANSLDKLGALANYDPSHDDFLRQVNAGNALITNSFNSRVDAYNNTVGLLNEVYSQSHYARQQNAISNAYRQRRYAIGNAQAAADFNAISVSGYEVDLSNDAIRARVAGGIAAQTKSELTTIALGIASLPLLAVGGGALGSLAFRGAQLGIRGVQATGRGIHALGQSAVNLGREIGRNGIVSTTLSRAYGLNVAAIEGGALFAELPHTWKRQG</sequence>
<gene>
    <name evidence="1" type="ORF">ACFOHL_11950</name>
</gene>
<dbReference type="Proteomes" id="UP001595478">
    <property type="component" value="Unassembled WGS sequence"/>
</dbReference>
<accession>A0ABV7FSS6</accession>
<name>A0ABV7FSS6_9ALTE</name>
<dbReference type="EMBL" id="JBHRSW010000020">
    <property type="protein sequence ID" value="MFC3122333.1"/>
    <property type="molecule type" value="Genomic_DNA"/>
</dbReference>
<comment type="caution">
    <text evidence="1">The sequence shown here is derived from an EMBL/GenBank/DDBJ whole genome shotgun (WGS) entry which is preliminary data.</text>
</comment>
<evidence type="ECO:0000313" key="2">
    <source>
        <dbReference type="Proteomes" id="UP001595478"/>
    </source>
</evidence>
<reference evidence="2" key="1">
    <citation type="journal article" date="2019" name="Int. J. Syst. Evol. Microbiol.">
        <title>The Global Catalogue of Microorganisms (GCM) 10K type strain sequencing project: providing services to taxonomists for standard genome sequencing and annotation.</title>
        <authorList>
            <consortium name="The Broad Institute Genomics Platform"/>
            <consortium name="The Broad Institute Genome Sequencing Center for Infectious Disease"/>
            <person name="Wu L."/>
            <person name="Ma J."/>
        </authorList>
    </citation>
    <scope>NUCLEOTIDE SEQUENCE [LARGE SCALE GENOMIC DNA]</scope>
    <source>
        <strain evidence="2">KCTC 52473</strain>
    </source>
</reference>
<organism evidence="1 2">
    <name type="scientific">Agaribacter flavus</name>
    <dbReference type="NCBI Taxonomy" id="1902781"/>
    <lineage>
        <taxon>Bacteria</taxon>
        <taxon>Pseudomonadati</taxon>
        <taxon>Pseudomonadota</taxon>
        <taxon>Gammaproteobacteria</taxon>
        <taxon>Alteromonadales</taxon>
        <taxon>Alteromonadaceae</taxon>
        <taxon>Agaribacter</taxon>
    </lineage>
</organism>
<proteinExistence type="predicted"/>
<dbReference type="RefSeq" id="WP_376920466.1">
    <property type="nucleotide sequence ID" value="NZ_JBHRSW010000020.1"/>
</dbReference>
<protein>
    <submittedName>
        <fullName evidence="1">Uncharacterized protein</fullName>
    </submittedName>
</protein>